<accession>A0A0A1FKD4</accession>
<keyword evidence="7" id="KW-0614">Plasmid</keyword>
<dbReference type="InterPro" id="IPR006664">
    <property type="entry name" value="OMP_bac"/>
</dbReference>
<dbReference type="InterPro" id="IPR050330">
    <property type="entry name" value="Bact_OuterMem_StrucFunc"/>
</dbReference>
<keyword evidence="5" id="KW-0732">Signal</keyword>
<dbReference type="PANTHER" id="PTHR30329:SF21">
    <property type="entry name" value="LIPOPROTEIN YIAD-RELATED"/>
    <property type="match status" value="1"/>
</dbReference>
<dbReference type="InterPro" id="IPR006665">
    <property type="entry name" value="OmpA-like"/>
</dbReference>
<dbReference type="InterPro" id="IPR036737">
    <property type="entry name" value="OmpA-like_sf"/>
</dbReference>
<evidence type="ECO:0000256" key="5">
    <source>
        <dbReference type="SAM" id="SignalP"/>
    </source>
</evidence>
<evidence type="ECO:0000259" key="6">
    <source>
        <dbReference type="PROSITE" id="PS51123"/>
    </source>
</evidence>
<keyword evidence="2 4" id="KW-0472">Membrane</keyword>
<comment type="subcellular location">
    <subcellularLocation>
        <location evidence="1">Cell outer membrane</location>
    </subcellularLocation>
</comment>
<feature type="domain" description="OmpA-like" evidence="6">
    <location>
        <begin position="184"/>
        <end position="306"/>
    </location>
</feature>
<dbReference type="EMBL" id="CP009963">
    <property type="protein sequence ID" value="AIY44185.1"/>
    <property type="molecule type" value="Genomic_DNA"/>
</dbReference>
<dbReference type="OrthoDB" id="9782229at2"/>
<evidence type="ECO:0000256" key="3">
    <source>
        <dbReference type="ARBA" id="ARBA00023237"/>
    </source>
</evidence>
<sequence>MLKNTILALAALCTGSAFASVATEADALMPAAKKIPDSFQRGLAEGFLEIAARQDREVLVSSTFNDVAPKALQNGRHFVDGSAPFIPLYTVKNWPSRPNWAKAIREIEVTNIHASASSCKSESAGRLAVLTDEIWKEQEETHGTRWVHGWAQIERAKKLRLDVERDMADCVAPTPPPSLPVVAPKAKPIVLSASTTFKFDSAALTQEGKQIVNILAQRINTAPPEKIAVTGFTDRLGSVQHNATLSKARAQTIADELKNDGVTSTFTVQGAGSSSPLIACPGKESPSVIACLAPNRRVEILSLPPGETR</sequence>
<evidence type="ECO:0000256" key="4">
    <source>
        <dbReference type="PROSITE-ProRule" id="PRU00473"/>
    </source>
</evidence>
<dbReference type="AlphaFoldDB" id="A0A0A1FKD4"/>
<dbReference type="Gene3D" id="3.30.1330.60">
    <property type="entry name" value="OmpA-like domain"/>
    <property type="match status" value="1"/>
</dbReference>
<evidence type="ECO:0000256" key="1">
    <source>
        <dbReference type="ARBA" id="ARBA00004442"/>
    </source>
</evidence>
<reference evidence="8" key="1">
    <citation type="journal article" date="2014" name="Soil Biol. Biochem.">
        <title>Structure and function of bacterial communities in ageing soils: Insights from the Mendocino ecological staircase.</title>
        <authorList>
            <person name="Uroz S."/>
            <person name="Tech J.J."/>
            <person name="Sawaya N.A."/>
            <person name="Frey-Klett P."/>
            <person name="Leveau J.H.J."/>
        </authorList>
    </citation>
    <scope>NUCLEOTIDE SEQUENCE [LARGE SCALE GENOMIC DNA]</scope>
    <source>
        <strain evidence="8">Cal35</strain>
        <plasmid evidence="8">unnamed</plasmid>
    </source>
</reference>
<organism evidence="7 8">
    <name type="scientific">Collimonas arenae</name>
    <dbReference type="NCBI Taxonomy" id="279058"/>
    <lineage>
        <taxon>Bacteria</taxon>
        <taxon>Pseudomonadati</taxon>
        <taxon>Pseudomonadota</taxon>
        <taxon>Betaproteobacteria</taxon>
        <taxon>Burkholderiales</taxon>
        <taxon>Oxalobacteraceae</taxon>
        <taxon>Collimonas</taxon>
    </lineage>
</organism>
<feature type="signal peptide" evidence="5">
    <location>
        <begin position="1"/>
        <end position="19"/>
    </location>
</feature>
<dbReference type="CDD" id="cd07185">
    <property type="entry name" value="OmpA_C-like"/>
    <property type="match status" value="1"/>
</dbReference>
<keyword evidence="8" id="KW-1185">Reference proteome</keyword>
<dbReference type="SUPFAM" id="SSF103088">
    <property type="entry name" value="OmpA-like"/>
    <property type="match status" value="1"/>
</dbReference>
<gene>
    <name evidence="7" type="ORF">LT85_p006</name>
</gene>
<dbReference type="GO" id="GO:0009279">
    <property type="term" value="C:cell outer membrane"/>
    <property type="evidence" value="ECO:0007669"/>
    <property type="project" value="UniProtKB-SubCell"/>
</dbReference>
<geneLocation type="plasmid" evidence="7 8">
    <name>unnamed</name>
</geneLocation>
<evidence type="ECO:0000313" key="8">
    <source>
        <dbReference type="Proteomes" id="UP000030302"/>
    </source>
</evidence>
<dbReference type="RefSeq" id="WP_052135603.1">
    <property type="nucleotide sequence ID" value="NZ_CP009963.1"/>
</dbReference>
<proteinExistence type="predicted"/>
<dbReference type="Proteomes" id="UP000030302">
    <property type="component" value="Plasmid unnamed"/>
</dbReference>
<name>A0A0A1FKD4_9BURK</name>
<dbReference type="PANTHER" id="PTHR30329">
    <property type="entry name" value="STATOR ELEMENT OF FLAGELLAR MOTOR COMPLEX"/>
    <property type="match status" value="1"/>
</dbReference>
<feature type="chain" id="PRO_5001974408" evidence="5">
    <location>
        <begin position="20"/>
        <end position="309"/>
    </location>
</feature>
<evidence type="ECO:0000313" key="7">
    <source>
        <dbReference type="EMBL" id="AIY44185.1"/>
    </source>
</evidence>
<dbReference type="PRINTS" id="PR01021">
    <property type="entry name" value="OMPADOMAIN"/>
</dbReference>
<protein>
    <submittedName>
        <fullName evidence="7">Outer membrane protein A</fullName>
    </submittedName>
</protein>
<dbReference type="PROSITE" id="PS51123">
    <property type="entry name" value="OMPA_2"/>
    <property type="match status" value="1"/>
</dbReference>
<dbReference type="Pfam" id="PF00691">
    <property type="entry name" value="OmpA"/>
    <property type="match status" value="1"/>
</dbReference>
<dbReference type="KEGG" id="care:LT85_p006"/>
<evidence type="ECO:0000256" key="2">
    <source>
        <dbReference type="ARBA" id="ARBA00023136"/>
    </source>
</evidence>
<dbReference type="HOGENOM" id="CLU_073267_0_0_4"/>
<keyword evidence="3" id="KW-0998">Cell outer membrane</keyword>